<dbReference type="AlphaFoldDB" id="A0AAD7QAT7"/>
<name>A0AAD7QAT7_QUISA</name>
<gene>
    <name evidence="8" type="ORF">O6P43_007623</name>
</gene>
<comment type="caution">
    <text evidence="8">The sequence shown here is derived from an EMBL/GenBank/DDBJ whole genome shotgun (WGS) entry which is preliminary data.</text>
</comment>
<dbReference type="Gene3D" id="2.40.330.10">
    <property type="entry name" value="DNA-binding pseudobarrel domain"/>
    <property type="match status" value="2"/>
</dbReference>
<feature type="compositionally biased region" description="Polar residues" evidence="6">
    <location>
        <begin position="145"/>
        <end position="155"/>
    </location>
</feature>
<organism evidence="8 9">
    <name type="scientific">Quillaja saponaria</name>
    <name type="common">Soap bark tree</name>
    <dbReference type="NCBI Taxonomy" id="32244"/>
    <lineage>
        <taxon>Eukaryota</taxon>
        <taxon>Viridiplantae</taxon>
        <taxon>Streptophyta</taxon>
        <taxon>Embryophyta</taxon>
        <taxon>Tracheophyta</taxon>
        <taxon>Spermatophyta</taxon>
        <taxon>Magnoliopsida</taxon>
        <taxon>eudicotyledons</taxon>
        <taxon>Gunneridae</taxon>
        <taxon>Pentapetalae</taxon>
        <taxon>rosids</taxon>
        <taxon>fabids</taxon>
        <taxon>Fabales</taxon>
        <taxon>Quillajaceae</taxon>
        <taxon>Quillaja</taxon>
    </lineage>
</organism>
<evidence type="ECO:0000256" key="4">
    <source>
        <dbReference type="ARBA" id="ARBA00023163"/>
    </source>
</evidence>
<protein>
    <submittedName>
        <fullName evidence="8">B3 domain-containing protein</fullName>
    </submittedName>
</protein>
<dbReference type="InterPro" id="IPR003340">
    <property type="entry name" value="B3_DNA-bd"/>
</dbReference>
<dbReference type="SUPFAM" id="SSF101936">
    <property type="entry name" value="DNA-binding pseudobarrel domain"/>
    <property type="match status" value="2"/>
</dbReference>
<comment type="subcellular location">
    <subcellularLocation>
        <location evidence="1">Nucleus</location>
    </subcellularLocation>
</comment>
<dbReference type="GO" id="GO:0005634">
    <property type="term" value="C:nucleus"/>
    <property type="evidence" value="ECO:0007669"/>
    <property type="project" value="UniProtKB-SubCell"/>
</dbReference>
<dbReference type="PROSITE" id="PS50863">
    <property type="entry name" value="B3"/>
    <property type="match status" value="2"/>
</dbReference>
<dbReference type="GO" id="GO:0003677">
    <property type="term" value="F:DNA binding"/>
    <property type="evidence" value="ECO:0007669"/>
    <property type="project" value="UniProtKB-KW"/>
</dbReference>
<dbReference type="SMART" id="SM01019">
    <property type="entry name" value="B3"/>
    <property type="match status" value="2"/>
</dbReference>
<feature type="region of interest" description="Disordered" evidence="6">
    <location>
        <begin position="125"/>
        <end position="163"/>
    </location>
</feature>
<evidence type="ECO:0000313" key="8">
    <source>
        <dbReference type="EMBL" id="KAJ7978101.1"/>
    </source>
</evidence>
<feature type="domain" description="TF-B3" evidence="7">
    <location>
        <begin position="180"/>
        <end position="266"/>
    </location>
</feature>
<evidence type="ECO:0000256" key="6">
    <source>
        <dbReference type="SAM" id="MobiDB-lite"/>
    </source>
</evidence>
<dbReference type="InterPro" id="IPR015300">
    <property type="entry name" value="DNA-bd_pseudobarrel_sf"/>
</dbReference>
<keyword evidence="3" id="KW-0238">DNA-binding</keyword>
<evidence type="ECO:0000256" key="2">
    <source>
        <dbReference type="ARBA" id="ARBA00023015"/>
    </source>
</evidence>
<accession>A0AAD7QAT7</accession>
<dbReference type="Pfam" id="PF02362">
    <property type="entry name" value="B3"/>
    <property type="match status" value="2"/>
</dbReference>
<evidence type="ECO:0000256" key="3">
    <source>
        <dbReference type="ARBA" id="ARBA00023125"/>
    </source>
</evidence>
<dbReference type="CDD" id="cd10017">
    <property type="entry name" value="B3_DNA"/>
    <property type="match status" value="2"/>
</dbReference>
<evidence type="ECO:0000313" key="9">
    <source>
        <dbReference type="Proteomes" id="UP001163823"/>
    </source>
</evidence>
<keyword evidence="2" id="KW-0805">Transcription regulation</keyword>
<keyword evidence="5" id="KW-0539">Nucleus</keyword>
<dbReference type="EMBL" id="JARAOO010000003">
    <property type="protein sequence ID" value="KAJ7978101.1"/>
    <property type="molecule type" value="Genomic_DNA"/>
</dbReference>
<keyword evidence="9" id="KW-1185">Reference proteome</keyword>
<dbReference type="KEGG" id="qsa:O6P43_007623"/>
<reference evidence="8" key="1">
    <citation type="journal article" date="2023" name="Science">
        <title>Elucidation of the pathway for biosynthesis of saponin adjuvants from the soapbark tree.</title>
        <authorList>
            <person name="Reed J."/>
            <person name="Orme A."/>
            <person name="El-Demerdash A."/>
            <person name="Owen C."/>
            <person name="Martin L.B.B."/>
            <person name="Misra R.C."/>
            <person name="Kikuchi S."/>
            <person name="Rejzek M."/>
            <person name="Martin A.C."/>
            <person name="Harkess A."/>
            <person name="Leebens-Mack J."/>
            <person name="Louveau T."/>
            <person name="Stephenson M.J."/>
            <person name="Osbourn A."/>
        </authorList>
    </citation>
    <scope>NUCLEOTIDE SEQUENCE</scope>
    <source>
        <strain evidence="8">S10</strain>
    </source>
</reference>
<evidence type="ECO:0000256" key="1">
    <source>
        <dbReference type="ARBA" id="ARBA00004123"/>
    </source>
</evidence>
<dbReference type="PANTHER" id="PTHR31920">
    <property type="entry name" value="B3 DOMAIN-CONTAINING"/>
    <property type="match status" value="1"/>
</dbReference>
<keyword evidence="4" id="KW-0804">Transcription</keyword>
<dbReference type="Proteomes" id="UP001163823">
    <property type="component" value="Chromosome 3"/>
</dbReference>
<proteinExistence type="predicted"/>
<evidence type="ECO:0000259" key="7">
    <source>
        <dbReference type="PROSITE" id="PS50863"/>
    </source>
</evidence>
<dbReference type="PANTHER" id="PTHR31920:SF148">
    <property type="entry name" value="B3 DOMAIN-CONTAINING PROTEIN OS03G0621600"/>
    <property type="match status" value="1"/>
</dbReference>
<sequence>MQSRDTDQFLEFFKVFLPNSSSQHMRIPPAFVKKFNGVVPKEATVVDCAGTSWYMGLEETENGLYFGKGWKEFVNENSLKYGDFLAFEYNGKSMFHVKIFGKTGCRKEKHLSGVKIVPHVVLDDDNESDQAQRMTPQSCKRKQETGLTGNGSSEESTCKSRKVSEANMEDSKALITPKNPQFVLVYGSPTSRYRVYVPRTVLRDSNVKPTTRMILCDEDGKSWPMDMQRVKDGRIYIRAGWIEFVNSRGGKEMQVQIIRQIAGKEM</sequence>
<dbReference type="InterPro" id="IPR050655">
    <property type="entry name" value="Plant_B3_domain"/>
</dbReference>
<feature type="compositionally biased region" description="Polar residues" evidence="6">
    <location>
        <begin position="129"/>
        <end position="138"/>
    </location>
</feature>
<feature type="domain" description="TF-B3" evidence="7">
    <location>
        <begin position="10"/>
        <end position="103"/>
    </location>
</feature>
<evidence type="ECO:0000256" key="5">
    <source>
        <dbReference type="ARBA" id="ARBA00023242"/>
    </source>
</evidence>